<dbReference type="NCBIfam" id="NF041013">
    <property type="entry name" value="T4P_ComGE"/>
    <property type="match status" value="1"/>
</dbReference>
<organism evidence="2 3">
    <name type="scientific">Metabacillus halosaccharovorans</name>
    <dbReference type="NCBI Taxonomy" id="930124"/>
    <lineage>
        <taxon>Bacteria</taxon>
        <taxon>Bacillati</taxon>
        <taxon>Bacillota</taxon>
        <taxon>Bacilli</taxon>
        <taxon>Bacillales</taxon>
        <taxon>Bacillaceae</taxon>
        <taxon>Metabacillus</taxon>
    </lineage>
</organism>
<evidence type="ECO:0000256" key="1">
    <source>
        <dbReference type="SAM" id="Phobius"/>
    </source>
</evidence>
<dbReference type="RefSeq" id="WP_264141740.1">
    <property type="nucleotide sequence ID" value="NZ_JAOYEY010000024.1"/>
</dbReference>
<sequence length="115" mass="13423">MERVVSIFKNYRGFSLAETMTAFSIWLLIMTIFIPHLVLLTQERANNRQSLAAIKLLHEKVQGVSFQNTEKINETIMKDNVAYHLTWKEDMSDQTACLEWENHYKKTKSVCLLVS</sequence>
<protein>
    <submittedName>
        <fullName evidence="2">Competence type IV pilus minor pilin ComGE</fullName>
    </submittedName>
</protein>
<dbReference type="InterPro" id="IPR053468">
    <property type="entry name" value="ComGE-like"/>
</dbReference>
<keyword evidence="1" id="KW-0812">Transmembrane</keyword>
<accession>A0ABT3DE67</accession>
<keyword evidence="3" id="KW-1185">Reference proteome</keyword>
<gene>
    <name evidence="2" type="primary">comGE</name>
    <name evidence="2" type="ORF">OIH86_04105</name>
</gene>
<name>A0ABT3DE67_9BACI</name>
<comment type="caution">
    <text evidence="2">The sequence shown here is derived from an EMBL/GenBank/DDBJ whole genome shotgun (WGS) entry which is preliminary data.</text>
</comment>
<keyword evidence="1" id="KW-0472">Membrane</keyword>
<proteinExistence type="predicted"/>
<evidence type="ECO:0000313" key="2">
    <source>
        <dbReference type="EMBL" id="MCV9884826.1"/>
    </source>
</evidence>
<keyword evidence="1" id="KW-1133">Transmembrane helix</keyword>
<evidence type="ECO:0000313" key="3">
    <source>
        <dbReference type="Proteomes" id="UP001526147"/>
    </source>
</evidence>
<dbReference type="EMBL" id="JAOYEY010000024">
    <property type="protein sequence ID" value="MCV9884826.1"/>
    <property type="molecule type" value="Genomic_DNA"/>
</dbReference>
<dbReference type="Proteomes" id="UP001526147">
    <property type="component" value="Unassembled WGS sequence"/>
</dbReference>
<reference evidence="2 3" key="1">
    <citation type="submission" date="2022-10" db="EMBL/GenBank/DDBJ databases">
        <title>Draft genome assembly of moderately radiation resistant bacterium Metabacillus halosaccharovorans.</title>
        <authorList>
            <person name="Pal S."/>
            <person name="Gopinathan A."/>
        </authorList>
    </citation>
    <scope>NUCLEOTIDE SEQUENCE [LARGE SCALE GENOMIC DNA]</scope>
    <source>
        <strain evidence="2 3">VITHBRA001</strain>
    </source>
</reference>
<feature type="transmembrane region" description="Helical" evidence="1">
    <location>
        <begin position="20"/>
        <end position="40"/>
    </location>
</feature>